<evidence type="ECO:0000256" key="2">
    <source>
        <dbReference type="ARBA" id="ARBA00023315"/>
    </source>
</evidence>
<name>A0A9D2G6G6_9FIRM</name>
<gene>
    <name evidence="5" type="ORF">H9964_05990</name>
</gene>
<dbReference type="GO" id="GO:0006654">
    <property type="term" value="P:phosphatidic acid biosynthetic process"/>
    <property type="evidence" value="ECO:0007669"/>
    <property type="project" value="TreeGrafter"/>
</dbReference>
<dbReference type="CDD" id="cd07989">
    <property type="entry name" value="LPLAT_AGPAT-like"/>
    <property type="match status" value="1"/>
</dbReference>
<reference evidence="5" key="2">
    <citation type="submission" date="2021-04" db="EMBL/GenBank/DDBJ databases">
        <authorList>
            <person name="Gilroy R."/>
        </authorList>
    </citation>
    <scope>NUCLEOTIDE SEQUENCE</scope>
    <source>
        <strain evidence="5">ChiW7-2402</strain>
    </source>
</reference>
<keyword evidence="1" id="KW-0808">Transferase</keyword>
<dbReference type="AlphaFoldDB" id="A0A9D2G6G6"/>
<evidence type="ECO:0000256" key="1">
    <source>
        <dbReference type="ARBA" id="ARBA00022679"/>
    </source>
</evidence>
<feature type="domain" description="Phospholipid/glycerol acyltransferase" evidence="4">
    <location>
        <begin position="90"/>
        <end position="205"/>
    </location>
</feature>
<keyword evidence="3" id="KW-0812">Transmembrane</keyword>
<dbReference type="EMBL" id="DXBB01000080">
    <property type="protein sequence ID" value="HIZ73111.1"/>
    <property type="molecule type" value="Genomic_DNA"/>
</dbReference>
<protein>
    <submittedName>
        <fullName evidence="5">1-acyl-sn-glycerol-3-phosphate acyltransferase</fullName>
    </submittedName>
</protein>
<sequence>MRKKRTAVEKREGIQRTLESYRRFDYDYIPFGTKWKDPDETFDYTGGDRRIGTFLLRFGMAVLAPLVLKVAYGCKVVGRENLKALGTSGAVCVSNHIAYLDTLFVRQAVGYFRSFHTMAPENNKTGLGGAFIRRGGMLPLSYNLAAMRNFNREVDRLLKAGKIVNFYAEQAMWVNYQKPRPMKEGAFYYAVKSNVPVLPVFFTFQKNRSGCMRRLVIHILPAVYADETLPRKEKMKAFKEGAEVAWKKCYKEAYGVELEYLPDQRKHGGSV</sequence>
<comment type="caution">
    <text evidence="5">The sequence shown here is derived from an EMBL/GenBank/DDBJ whole genome shotgun (WGS) entry which is preliminary data.</text>
</comment>
<keyword evidence="3" id="KW-0472">Membrane</keyword>
<dbReference type="PANTHER" id="PTHR10434:SF11">
    <property type="entry name" value="1-ACYL-SN-GLYCEROL-3-PHOSPHATE ACYLTRANSFERASE"/>
    <property type="match status" value="1"/>
</dbReference>
<dbReference type="Pfam" id="PF01553">
    <property type="entry name" value="Acyltransferase"/>
    <property type="match status" value="1"/>
</dbReference>
<dbReference type="SUPFAM" id="SSF69593">
    <property type="entry name" value="Glycerol-3-phosphate (1)-acyltransferase"/>
    <property type="match status" value="1"/>
</dbReference>
<proteinExistence type="predicted"/>
<organism evidence="5 6">
    <name type="scientific">Candidatus Gallimonas intestinavium</name>
    <dbReference type="NCBI Taxonomy" id="2838603"/>
    <lineage>
        <taxon>Bacteria</taxon>
        <taxon>Bacillati</taxon>
        <taxon>Bacillota</taxon>
        <taxon>Clostridia</taxon>
        <taxon>Candidatus Gallimonas</taxon>
    </lineage>
</organism>
<evidence type="ECO:0000313" key="6">
    <source>
        <dbReference type="Proteomes" id="UP000824102"/>
    </source>
</evidence>
<keyword evidence="2 5" id="KW-0012">Acyltransferase</keyword>
<accession>A0A9D2G6G6</accession>
<evidence type="ECO:0000256" key="3">
    <source>
        <dbReference type="SAM" id="Phobius"/>
    </source>
</evidence>
<evidence type="ECO:0000259" key="4">
    <source>
        <dbReference type="SMART" id="SM00563"/>
    </source>
</evidence>
<dbReference type="GO" id="GO:0003841">
    <property type="term" value="F:1-acylglycerol-3-phosphate O-acyltransferase activity"/>
    <property type="evidence" value="ECO:0007669"/>
    <property type="project" value="TreeGrafter"/>
</dbReference>
<evidence type="ECO:0000313" key="5">
    <source>
        <dbReference type="EMBL" id="HIZ73111.1"/>
    </source>
</evidence>
<dbReference type="Proteomes" id="UP000824102">
    <property type="component" value="Unassembled WGS sequence"/>
</dbReference>
<dbReference type="SMART" id="SM00563">
    <property type="entry name" value="PlsC"/>
    <property type="match status" value="1"/>
</dbReference>
<dbReference type="InterPro" id="IPR002123">
    <property type="entry name" value="Plipid/glycerol_acylTrfase"/>
</dbReference>
<dbReference type="PANTHER" id="PTHR10434">
    <property type="entry name" value="1-ACYL-SN-GLYCEROL-3-PHOSPHATE ACYLTRANSFERASE"/>
    <property type="match status" value="1"/>
</dbReference>
<reference evidence="5" key="1">
    <citation type="journal article" date="2021" name="PeerJ">
        <title>Extensive microbial diversity within the chicken gut microbiome revealed by metagenomics and culture.</title>
        <authorList>
            <person name="Gilroy R."/>
            <person name="Ravi A."/>
            <person name="Getino M."/>
            <person name="Pursley I."/>
            <person name="Horton D.L."/>
            <person name="Alikhan N.F."/>
            <person name="Baker D."/>
            <person name="Gharbi K."/>
            <person name="Hall N."/>
            <person name="Watson M."/>
            <person name="Adriaenssens E.M."/>
            <person name="Foster-Nyarko E."/>
            <person name="Jarju S."/>
            <person name="Secka A."/>
            <person name="Antonio M."/>
            <person name="Oren A."/>
            <person name="Chaudhuri R.R."/>
            <person name="La Ragione R."/>
            <person name="Hildebrand F."/>
            <person name="Pallen M.J."/>
        </authorList>
    </citation>
    <scope>NUCLEOTIDE SEQUENCE</scope>
    <source>
        <strain evidence="5">ChiW7-2402</strain>
    </source>
</reference>
<feature type="transmembrane region" description="Helical" evidence="3">
    <location>
        <begin position="54"/>
        <end position="72"/>
    </location>
</feature>
<keyword evidence="3" id="KW-1133">Transmembrane helix</keyword>